<dbReference type="Gene3D" id="1.20.58.300">
    <property type="entry name" value="FlgN-like"/>
    <property type="match status" value="1"/>
</dbReference>
<comment type="caution">
    <text evidence="3">The sequence shown here is derived from an EMBL/GenBank/DDBJ whole genome shotgun (WGS) entry which is preliminary data.</text>
</comment>
<dbReference type="SUPFAM" id="SSF140566">
    <property type="entry name" value="FlgN-like"/>
    <property type="match status" value="1"/>
</dbReference>
<gene>
    <name evidence="3" type="ORF">GCM10009547_09220</name>
</gene>
<proteinExistence type="predicted"/>
<dbReference type="Pfam" id="PF05130">
    <property type="entry name" value="FlgN"/>
    <property type="match status" value="1"/>
</dbReference>
<reference evidence="4" key="1">
    <citation type="journal article" date="2019" name="Int. J. Syst. Evol. Microbiol.">
        <title>The Global Catalogue of Microorganisms (GCM) 10K type strain sequencing project: providing services to taxonomists for standard genome sequencing and annotation.</title>
        <authorList>
            <consortium name="The Broad Institute Genomics Platform"/>
            <consortium name="The Broad Institute Genome Sequencing Center for Infectious Disease"/>
            <person name="Wu L."/>
            <person name="Ma J."/>
        </authorList>
    </citation>
    <scope>NUCLEOTIDE SEQUENCE [LARGE SCALE GENOMIC DNA]</scope>
    <source>
        <strain evidence="4">JCM 10671</strain>
    </source>
</reference>
<keyword evidence="1" id="KW-1005">Bacterial flagellum biogenesis</keyword>
<evidence type="ECO:0000256" key="1">
    <source>
        <dbReference type="ARBA" id="ARBA00022795"/>
    </source>
</evidence>
<keyword evidence="4" id="KW-1185">Reference proteome</keyword>
<accession>A0ABP3RFF1</accession>
<evidence type="ECO:0000256" key="2">
    <source>
        <dbReference type="SAM" id="MobiDB-lite"/>
    </source>
</evidence>
<evidence type="ECO:0008006" key="5">
    <source>
        <dbReference type="Google" id="ProtNLM"/>
    </source>
</evidence>
<evidence type="ECO:0000313" key="4">
    <source>
        <dbReference type="Proteomes" id="UP001500957"/>
    </source>
</evidence>
<feature type="region of interest" description="Disordered" evidence="2">
    <location>
        <begin position="141"/>
        <end position="166"/>
    </location>
</feature>
<evidence type="ECO:0000313" key="3">
    <source>
        <dbReference type="EMBL" id="GAA0609305.1"/>
    </source>
</evidence>
<name>A0ABP3RFF1_9ACTN</name>
<sequence>MGLAEVSTILWRERELLELLLFKLEEEQLVLTSGRSRWLARATKEVEIVLAEIRRTELARATAVDEAAEALGLAPNPSLAALADACAEPWSGILRDHRTSFHALTAEITALANSNRDLITAGKQATEETIRMLMALNSKGDDVPTYSPSGTASASVPRARLINETL</sequence>
<organism evidence="3 4">
    <name type="scientific">Sporichthya brevicatena</name>
    <dbReference type="NCBI Taxonomy" id="171442"/>
    <lineage>
        <taxon>Bacteria</taxon>
        <taxon>Bacillati</taxon>
        <taxon>Actinomycetota</taxon>
        <taxon>Actinomycetes</taxon>
        <taxon>Sporichthyales</taxon>
        <taxon>Sporichthyaceae</taxon>
        <taxon>Sporichthya</taxon>
    </lineage>
</organism>
<dbReference type="Proteomes" id="UP001500957">
    <property type="component" value="Unassembled WGS sequence"/>
</dbReference>
<dbReference type="InterPro" id="IPR036679">
    <property type="entry name" value="FlgN-like_sf"/>
</dbReference>
<protein>
    <recommendedName>
        <fullName evidence="5">FlgN protein</fullName>
    </recommendedName>
</protein>
<dbReference type="InterPro" id="IPR007809">
    <property type="entry name" value="FlgN-like"/>
</dbReference>
<dbReference type="RefSeq" id="WP_344602094.1">
    <property type="nucleotide sequence ID" value="NZ_BAAAHE010000007.1"/>
</dbReference>
<dbReference type="EMBL" id="BAAAHE010000007">
    <property type="protein sequence ID" value="GAA0609305.1"/>
    <property type="molecule type" value="Genomic_DNA"/>
</dbReference>